<keyword evidence="5 7" id="KW-1133">Transmembrane helix</keyword>
<name>A0A4Q2K9X2_9FIRM</name>
<keyword evidence="4 7" id="KW-0812">Transmembrane</keyword>
<dbReference type="GO" id="GO:0055085">
    <property type="term" value="P:transmembrane transport"/>
    <property type="evidence" value="ECO:0007669"/>
    <property type="project" value="InterPro"/>
</dbReference>
<keyword evidence="10" id="KW-1185">Reference proteome</keyword>
<dbReference type="EMBL" id="SDOZ01000002">
    <property type="protein sequence ID" value="RXZ61438.1"/>
    <property type="molecule type" value="Genomic_DNA"/>
</dbReference>
<dbReference type="AlphaFoldDB" id="A0A4Q2K9X2"/>
<proteinExistence type="inferred from homology"/>
<evidence type="ECO:0000256" key="3">
    <source>
        <dbReference type="ARBA" id="ARBA00022475"/>
    </source>
</evidence>
<dbReference type="SUPFAM" id="SSF161098">
    <property type="entry name" value="MetI-like"/>
    <property type="match status" value="1"/>
</dbReference>
<evidence type="ECO:0000256" key="5">
    <source>
        <dbReference type="ARBA" id="ARBA00022989"/>
    </source>
</evidence>
<dbReference type="Proteomes" id="UP000291269">
    <property type="component" value="Unassembled WGS sequence"/>
</dbReference>
<accession>A0A4Q2K9X2</accession>
<reference evidence="9 10" key="1">
    <citation type="journal article" date="2019" name="Gut">
        <title>Antibiotics-induced monodominance of a novel gut bacterial order.</title>
        <authorList>
            <person name="Hildebrand F."/>
            <person name="Moitinho-Silva L."/>
            <person name="Blasche S."/>
            <person name="Jahn M.T."/>
            <person name="Gossmann T.I."/>
            <person name="Heuerta-Cepas J."/>
            <person name="Hercog R."/>
            <person name="Luetge M."/>
            <person name="Bahram M."/>
            <person name="Pryszlak A."/>
            <person name="Alves R.J."/>
            <person name="Waszak S.M."/>
            <person name="Zhu A."/>
            <person name="Ye L."/>
            <person name="Costea P.I."/>
            <person name="Aalvink S."/>
            <person name="Belzer C."/>
            <person name="Forslund S.K."/>
            <person name="Sunagawa S."/>
            <person name="Hentschel U."/>
            <person name="Merten C."/>
            <person name="Patil K.R."/>
            <person name="Benes V."/>
            <person name="Bork P."/>
        </authorList>
    </citation>
    <scope>NUCLEOTIDE SEQUENCE [LARGE SCALE GENOMIC DNA]</scope>
    <source>
        <strain evidence="9 10">HDS1380</strain>
    </source>
</reference>
<feature type="transmembrane region" description="Helical" evidence="7">
    <location>
        <begin position="79"/>
        <end position="100"/>
    </location>
</feature>
<evidence type="ECO:0000313" key="10">
    <source>
        <dbReference type="Proteomes" id="UP000291269"/>
    </source>
</evidence>
<evidence type="ECO:0000256" key="4">
    <source>
        <dbReference type="ARBA" id="ARBA00022692"/>
    </source>
</evidence>
<dbReference type="PANTHER" id="PTHR30193:SF1">
    <property type="entry name" value="ABC TRANSPORTER PERMEASE PROTEIN YESP-RELATED"/>
    <property type="match status" value="1"/>
</dbReference>
<feature type="transmembrane region" description="Helical" evidence="7">
    <location>
        <begin position="202"/>
        <end position="222"/>
    </location>
</feature>
<evidence type="ECO:0000313" key="9">
    <source>
        <dbReference type="EMBL" id="RXZ61438.1"/>
    </source>
</evidence>
<evidence type="ECO:0000256" key="6">
    <source>
        <dbReference type="ARBA" id="ARBA00023136"/>
    </source>
</evidence>
<dbReference type="InterPro" id="IPR000515">
    <property type="entry name" value="MetI-like"/>
</dbReference>
<feature type="domain" description="ABC transmembrane type-1" evidence="8">
    <location>
        <begin position="75"/>
        <end position="289"/>
    </location>
</feature>
<feature type="transmembrane region" description="Helical" evidence="7">
    <location>
        <begin position="112"/>
        <end position="129"/>
    </location>
</feature>
<dbReference type="CDD" id="cd06261">
    <property type="entry name" value="TM_PBP2"/>
    <property type="match status" value="1"/>
</dbReference>
<gene>
    <name evidence="9" type="ORF">ESZ91_03340</name>
</gene>
<sequence>MKLSITNKSQIKTDIAGYCFVSLVVIGVVVFTFIPAIQSLVYSFFNYDGFLKMEFAGFDNFLYMFQQDYEIGKVFANTFIYAAITVPLGLLLGYALALLANSKVPGISVFRVLFYLPVIIPAVAAGVLWKDIFSPAYGIFNQIIGVFGLHSMFFESAKSALPTLILTTVWSTGGSMVVWLASFKNIPQGLYEAARLDGASRFKQLLFITIPMSTPMIFYNLVTGIIGSLQCFNTFIIASGSGGTGPDNSLYFIAVKIYNEAFTRIGMMGYACALGWVLFIVTFALTMFVFKTGGWVQYAEDM</sequence>
<comment type="caution">
    <text evidence="9">The sequence shown here is derived from an EMBL/GenBank/DDBJ whole genome shotgun (WGS) entry which is preliminary data.</text>
</comment>
<comment type="subcellular location">
    <subcellularLocation>
        <location evidence="1 7">Cell membrane</location>
        <topology evidence="1 7">Multi-pass membrane protein</topology>
    </subcellularLocation>
</comment>
<protein>
    <submittedName>
        <fullName evidence="9">Sugar ABC transporter permease</fullName>
    </submittedName>
</protein>
<evidence type="ECO:0000256" key="2">
    <source>
        <dbReference type="ARBA" id="ARBA00022448"/>
    </source>
</evidence>
<dbReference type="Pfam" id="PF00528">
    <property type="entry name" value="BPD_transp_1"/>
    <property type="match status" value="1"/>
</dbReference>
<dbReference type="OrthoDB" id="9788108at2"/>
<keyword evidence="2 7" id="KW-0813">Transport</keyword>
<dbReference type="InterPro" id="IPR051393">
    <property type="entry name" value="ABC_transporter_permease"/>
</dbReference>
<dbReference type="RefSeq" id="WP_129224130.1">
    <property type="nucleotide sequence ID" value="NZ_SDOZ01000002.1"/>
</dbReference>
<evidence type="ECO:0000256" key="1">
    <source>
        <dbReference type="ARBA" id="ARBA00004651"/>
    </source>
</evidence>
<dbReference type="InterPro" id="IPR035906">
    <property type="entry name" value="MetI-like_sf"/>
</dbReference>
<feature type="transmembrane region" description="Helical" evidence="7">
    <location>
        <begin position="20"/>
        <end position="45"/>
    </location>
</feature>
<keyword evidence="3" id="KW-1003">Cell membrane</keyword>
<dbReference type="GO" id="GO:0005886">
    <property type="term" value="C:plasma membrane"/>
    <property type="evidence" value="ECO:0007669"/>
    <property type="project" value="UniProtKB-SubCell"/>
</dbReference>
<keyword evidence="6 7" id="KW-0472">Membrane</keyword>
<comment type="similarity">
    <text evidence="7">Belongs to the binding-protein-dependent transport system permease family.</text>
</comment>
<feature type="transmembrane region" description="Helical" evidence="7">
    <location>
        <begin position="268"/>
        <end position="290"/>
    </location>
</feature>
<dbReference type="PANTHER" id="PTHR30193">
    <property type="entry name" value="ABC TRANSPORTER PERMEASE PROTEIN"/>
    <property type="match status" value="1"/>
</dbReference>
<evidence type="ECO:0000256" key="7">
    <source>
        <dbReference type="RuleBase" id="RU363032"/>
    </source>
</evidence>
<dbReference type="Gene3D" id="1.10.3720.10">
    <property type="entry name" value="MetI-like"/>
    <property type="match status" value="1"/>
</dbReference>
<evidence type="ECO:0000259" key="8">
    <source>
        <dbReference type="PROSITE" id="PS50928"/>
    </source>
</evidence>
<feature type="transmembrane region" description="Helical" evidence="7">
    <location>
        <begin position="161"/>
        <end position="182"/>
    </location>
</feature>
<dbReference type="PROSITE" id="PS50928">
    <property type="entry name" value="ABC_TM1"/>
    <property type="match status" value="1"/>
</dbReference>
<organism evidence="9 10">
    <name type="scientific">Candidatus Borkfalkia ceftriaxoniphila</name>
    <dbReference type="NCBI Taxonomy" id="2508949"/>
    <lineage>
        <taxon>Bacteria</taxon>
        <taxon>Bacillati</taxon>
        <taxon>Bacillota</taxon>
        <taxon>Clostridia</taxon>
        <taxon>Christensenellales</taxon>
        <taxon>Christensenellaceae</taxon>
        <taxon>Candidatus Borkfalkia</taxon>
    </lineage>
</organism>